<keyword evidence="11" id="KW-0472">Membrane</keyword>
<keyword evidence="4" id="KW-0808">Transferase</keyword>
<evidence type="ECO:0000256" key="15">
    <source>
        <dbReference type="ARBA" id="ARBA00047951"/>
    </source>
</evidence>
<evidence type="ECO:0000313" key="19">
    <source>
        <dbReference type="Proteomes" id="UP000824890"/>
    </source>
</evidence>
<dbReference type="SUPFAM" id="SSF56112">
    <property type="entry name" value="Protein kinase-like (PK-like)"/>
    <property type="match status" value="1"/>
</dbReference>
<dbReference type="InterPro" id="IPR045274">
    <property type="entry name" value="WAK-like"/>
</dbReference>
<dbReference type="EMBL" id="JAGKQM010000018">
    <property type="protein sequence ID" value="KAH0864192.1"/>
    <property type="molecule type" value="Genomic_DNA"/>
</dbReference>
<name>A0ABQ7Y9A0_BRANA</name>
<proteinExistence type="predicted"/>
<dbReference type="InterPro" id="IPR000719">
    <property type="entry name" value="Prot_kinase_dom"/>
</dbReference>
<protein>
    <recommendedName>
        <fullName evidence="17">Protein kinase domain-containing protein</fullName>
    </recommendedName>
</protein>
<dbReference type="InterPro" id="IPR013695">
    <property type="entry name" value="WAK"/>
</dbReference>
<dbReference type="Gene3D" id="2.10.25.10">
    <property type="entry name" value="Laminin"/>
    <property type="match status" value="1"/>
</dbReference>
<dbReference type="PROSITE" id="PS50011">
    <property type="entry name" value="PROTEIN_KINASE_DOM"/>
    <property type="match status" value="1"/>
</dbReference>
<sequence length="547" mass="61153">MRCYINYTFSILLSFLLMPILDSKFHTLPSWCQTKCGNINIPYPFGIQEGCYLNEWYKITCRNATSPFLFKMGKEVVRISSPNEDSVSFRSPSTGSFGSIRVKNPITSVGCSRDGKESDSALNLTGSPFFFGRGNTLVAFGCNSKASLTNIEPSMVGCELNYCGNNKGEGEGGGSCDGNGCCSANLSYKEVYQVVGVRIESFDHRNSASVKCRVAFLTDEDYTISEPQSIFAQGQGYTGDPYLFNDCKDFNECLQIDSYCERTEICVNKIGHYKCLPDKTVPIMIGKSLDVSSASLLRKYLKKRKVTQRKNNFFKRNGGLFLQQQLNTREGNVEKTRIFSSRELEKATENFSESRILGQGGQGTVYKGMLVDGRTVAVRKSQVVDEDKLEEFINEIVILSQVNHRHVVKLLGCCLETEVPVLVYEFIPNGNLFQHIHEESDDYTMIWGVRLRIAVDIAGAISYLHSAACSPVYHRDVKSTNIMLDEKYRAKVSDFGTSRSVTVDHTHWTTVISGTVGYVDPEYYGSSQYTDKSDVYSFGVILAELIT</sequence>
<dbReference type="Pfam" id="PF08488">
    <property type="entry name" value="WAK"/>
    <property type="match status" value="1"/>
</dbReference>
<comment type="subcellular location">
    <subcellularLocation>
        <location evidence="1">Membrane</location>
        <topology evidence="1">Single-pass type I membrane protein</topology>
    </subcellularLocation>
</comment>
<evidence type="ECO:0000256" key="2">
    <source>
        <dbReference type="ARBA" id="ARBA00022527"/>
    </source>
</evidence>
<feature type="chain" id="PRO_5047283828" description="Protein kinase domain-containing protein" evidence="16">
    <location>
        <begin position="24"/>
        <end position="547"/>
    </location>
</feature>
<accession>A0ABQ7Y9A0</accession>
<dbReference type="PROSITE" id="PS00108">
    <property type="entry name" value="PROTEIN_KINASE_ST"/>
    <property type="match status" value="1"/>
</dbReference>
<evidence type="ECO:0000256" key="14">
    <source>
        <dbReference type="ARBA" id="ARBA00047558"/>
    </source>
</evidence>
<reference evidence="18 19" key="1">
    <citation type="submission" date="2021-05" db="EMBL/GenBank/DDBJ databases">
        <title>Genome Assembly of Synthetic Allotetraploid Brassica napus Reveals Homoeologous Exchanges between Subgenomes.</title>
        <authorList>
            <person name="Davis J.T."/>
        </authorList>
    </citation>
    <scope>NUCLEOTIDE SEQUENCE [LARGE SCALE GENOMIC DNA]</scope>
    <source>
        <strain evidence="19">cv. Da-Ae</strain>
        <tissue evidence="18">Seedling</tissue>
    </source>
</reference>
<dbReference type="Proteomes" id="UP000824890">
    <property type="component" value="Unassembled WGS sequence"/>
</dbReference>
<dbReference type="Pfam" id="PF00069">
    <property type="entry name" value="Pkinase"/>
    <property type="match status" value="1"/>
</dbReference>
<keyword evidence="9" id="KW-0067">ATP-binding</keyword>
<keyword evidence="12" id="KW-1015">Disulfide bond</keyword>
<dbReference type="InterPro" id="IPR025287">
    <property type="entry name" value="WAK_GUB"/>
</dbReference>
<keyword evidence="10" id="KW-1133">Transmembrane helix</keyword>
<evidence type="ECO:0000256" key="9">
    <source>
        <dbReference type="ARBA" id="ARBA00022840"/>
    </source>
</evidence>
<evidence type="ECO:0000259" key="17">
    <source>
        <dbReference type="PROSITE" id="PS50011"/>
    </source>
</evidence>
<dbReference type="Gene3D" id="3.30.200.20">
    <property type="entry name" value="Phosphorylase Kinase, domain 1"/>
    <property type="match status" value="1"/>
</dbReference>
<dbReference type="SMART" id="SM00220">
    <property type="entry name" value="S_TKc"/>
    <property type="match status" value="1"/>
</dbReference>
<dbReference type="InterPro" id="IPR008271">
    <property type="entry name" value="Ser/Thr_kinase_AS"/>
</dbReference>
<dbReference type="Pfam" id="PF13947">
    <property type="entry name" value="GUB_WAK_bind"/>
    <property type="match status" value="1"/>
</dbReference>
<evidence type="ECO:0000256" key="16">
    <source>
        <dbReference type="SAM" id="SignalP"/>
    </source>
</evidence>
<keyword evidence="7" id="KW-0547">Nucleotide-binding</keyword>
<evidence type="ECO:0000256" key="13">
    <source>
        <dbReference type="ARBA" id="ARBA00023180"/>
    </source>
</evidence>
<evidence type="ECO:0000256" key="12">
    <source>
        <dbReference type="ARBA" id="ARBA00023157"/>
    </source>
</evidence>
<organism evidence="18 19">
    <name type="scientific">Brassica napus</name>
    <name type="common">Rape</name>
    <dbReference type="NCBI Taxonomy" id="3708"/>
    <lineage>
        <taxon>Eukaryota</taxon>
        <taxon>Viridiplantae</taxon>
        <taxon>Streptophyta</taxon>
        <taxon>Embryophyta</taxon>
        <taxon>Tracheophyta</taxon>
        <taxon>Spermatophyta</taxon>
        <taxon>Magnoliopsida</taxon>
        <taxon>eudicotyledons</taxon>
        <taxon>Gunneridae</taxon>
        <taxon>Pentapetalae</taxon>
        <taxon>rosids</taxon>
        <taxon>malvids</taxon>
        <taxon>Brassicales</taxon>
        <taxon>Brassicaceae</taxon>
        <taxon>Brassiceae</taxon>
        <taxon>Brassica</taxon>
    </lineage>
</organism>
<feature type="signal peptide" evidence="16">
    <location>
        <begin position="1"/>
        <end position="23"/>
    </location>
</feature>
<comment type="catalytic activity">
    <reaction evidence="14">
        <text>L-seryl-[protein] + ATP = O-phospho-L-seryl-[protein] + ADP + H(+)</text>
        <dbReference type="Rhea" id="RHEA:17989"/>
        <dbReference type="Rhea" id="RHEA-COMP:9863"/>
        <dbReference type="Rhea" id="RHEA-COMP:11604"/>
        <dbReference type="ChEBI" id="CHEBI:15378"/>
        <dbReference type="ChEBI" id="CHEBI:29999"/>
        <dbReference type="ChEBI" id="CHEBI:30616"/>
        <dbReference type="ChEBI" id="CHEBI:83421"/>
        <dbReference type="ChEBI" id="CHEBI:456216"/>
    </reaction>
</comment>
<keyword evidence="19" id="KW-1185">Reference proteome</keyword>
<evidence type="ECO:0000256" key="10">
    <source>
        <dbReference type="ARBA" id="ARBA00022989"/>
    </source>
</evidence>
<dbReference type="PROSITE" id="PS01187">
    <property type="entry name" value="EGF_CA"/>
    <property type="match status" value="1"/>
</dbReference>
<evidence type="ECO:0000256" key="11">
    <source>
        <dbReference type="ARBA" id="ARBA00023136"/>
    </source>
</evidence>
<evidence type="ECO:0000313" key="18">
    <source>
        <dbReference type="EMBL" id="KAH0864192.1"/>
    </source>
</evidence>
<comment type="caution">
    <text evidence="18">The sequence shown here is derived from an EMBL/GenBank/DDBJ whole genome shotgun (WGS) entry which is preliminary data.</text>
</comment>
<keyword evidence="6 16" id="KW-0732">Signal</keyword>
<keyword evidence="2" id="KW-0723">Serine/threonine-protein kinase</keyword>
<dbReference type="Gene3D" id="1.10.510.10">
    <property type="entry name" value="Transferase(Phosphotransferase) domain 1"/>
    <property type="match status" value="1"/>
</dbReference>
<evidence type="ECO:0000256" key="3">
    <source>
        <dbReference type="ARBA" id="ARBA00022553"/>
    </source>
</evidence>
<keyword evidence="8" id="KW-0418">Kinase</keyword>
<dbReference type="PANTHER" id="PTHR27005:SF239">
    <property type="entry name" value="WALL-ASSOCIATED RECEPTOR KINASE-LIKE 11-RELATED"/>
    <property type="match status" value="1"/>
</dbReference>
<keyword evidence="13" id="KW-0325">Glycoprotein</keyword>
<evidence type="ECO:0000256" key="6">
    <source>
        <dbReference type="ARBA" id="ARBA00022729"/>
    </source>
</evidence>
<dbReference type="InterPro" id="IPR018097">
    <property type="entry name" value="EGF_Ca-bd_CS"/>
</dbReference>
<evidence type="ECO:0000256" key="8">
    <source>
        <dbReference type="ARBA" id="ARBA00022777"/>
    </source>
</evidence>
<gene>
    <name evidence="18" type="ORF">HID58_081403</name>
</gene>
<evidence type="ECO:0000256" key="7">
    <source>
        <dbReference type="ARBA" id="ARBA00022741"/>
    </source>
</evidence>
<keyword evidence="3" id="KW-0597">Phosphoprotein</keyword>
<evidence type="ECO:0000256" key="1">
    <source>
        <dbReference type="ARBA" id="ARBA00004479"/>
    </source>
</evidence>
<evidence type="ECO:0000256" key="4">
    <source>
        <dbReference type="ARBA" id="ARBA00022679"/>
    </source>
</evidence>
<feature type="domain" description="Protein kinase" evidence="17">
    <location>
        <begin position="351"/>
        <end position="547"/>
    </location>
</feature>
<comment type="catalytic activity">
    <reaction evidence="15">
        <text>L-threonyl-[protein] + ATP = O-phospho-L-threonyl-[protein] + ADP + H(+)</text>
        <dbReference type="Rhea" id="RHEA:46608"/>
        <dbReference type="Rhea" id="RHEA-COMP:11060"/>
        <dbReference type="Rhea" id="RHEA-COMP:11605"/>
        <dbReference type="ChEBI" id="CHEBI:15378"/>
        <dbReference type="ChEBI" id="CHEBI:30013"/>
        <dbReference type="ChEBI" id="CHEBI:30616"/>
        <dbReference type="ChEBI" id="CHEBI:61977"/>
        <dbReference type="ChEBI" id="CHEBI:456216"/>
    </reaction>
</comment>
<keyword evidence="5" id="KW-0812">Transmembrane</keyword>
<evidence type="ECO:0000256" key="5">
    <source>
        <dbReference type="ARBA" id="ARBA00022692"/>
    </source>
</evidence>
<dbReference type="InterPro" id="IPR011009">
    <property type="entry name" value="Kinase-like_dom_sf"/>
</dbReference>
<dbReference type="PANTHER" id="PTHR27005">
    <property type="entry name" value="WALL-ASSOCIATED RECEPTOR KINASE-LIKE 21"/>
    <property type="match status" value="1"/>
</dbReference>